<proteinExistence type="predicted"/>
<dbReference type="GO" id="GO:0016705">
    <property type="term" value="F:oxidoreductase activity, acting on paired donors, with incorporation or reduction of molecular oxygen"/>
    <property type="evidence" value="ECO:0007669"/>
    <property type="project" value="InterPro"/>
</dbReference>
<dbReference type="PANTHER" id="PTHR43244">
    <property type="match status" value="1"/>
</dbReference>
<gene>
    <name evidence="2" type="ORF">H5411_39705</name>
</gene>
<reference evidence="2 3" key="1">
    <citation type="submission" date="2020-08" db="EMBL/GenBank/DDBJ databases">
        <title>Amycolatopsis echigonensis JCM 21831.</title>
        <authorList>
            <person name="Tedsree N."/>
            <person name="Kuncharoen N."/>
            <person name="Likhitwitayawuid K."/>
            <person name="Tanasupawat S."/>
        </authorList>
    </citation>
    <scope>NUCLEOTIDE SEQUENCE [LARGE SCALE GENOMIC DNA]</scope>
    <source>
        <strain evidence="2 3">JCM 21831</strain>
    </source>
</reference>
<dbReference type="Pfam" id="PF00296">
    <property type="entry name" value="Bac_luciferase"/>
    <property type="match status" value="1"/>
</dbReference>
<name>A0A8E1W6X0_9PSEU</name>
<organism evidence="2 3">
    <name type="scientific">Amycolatopsis echigonensis</name>
    <dbReference type="NCBI Taxonomy" id="2576905"/>
    <lineage>
        <taxon>Bacteria</taxon>
        <taxon>Bacillati</taxon>
        <taxon>Actinomycetota</taxon>
        <taxon>Actinomycetes</taxon>
        <taxon>Pseudonocardiales</taxon>
        <taxon>Pseudonocardiaceae</taxon>
        <taxon>Amycolatopsis</taxon>
    </lineage>
</organism>
<dbReference type="InterPro" id="IPR050564">
    <property type="entry name" value="F420-G6PD/mer"/>
</dbReference>
<dbReference type="Gene3D" id="3.20.20.30">
    <property type="entry name" value="Luciferase-like domain"/>
    <property type="match status" value="1"/>
</dbReference>
<accession>A0A8E1W6X0</accession>
<dbReference type="SUPFAM" id="SSF51679">
    <property type="entry name" value="Bacterial luciferase-like"/>
    <property type="match status" value="1"/>
</dbReference>
<dbReference type="InterPro" id="IPR036661">
    <property type="entry name" value="Luciferase-like_sf"/>
</dbReference>
<sequence>MLGGDLATVTDLTRRAEAAGFDSVWTTEFYERSAIVSLAAMAHATSRVRIGSAIAYAVGRSPLVLATEARDLDELSGGRLVLGLGTGTRTMQRDWHGADPTAPALRVEELVPLLRRFWAMDETGIDHKARFYTVRLKPTADVRPPLRTDIPVQLAGVNKRMIQAAGAVADGLVGHPVFSRKYVETTVRPALEEGARRTGRAADEVTLTGFVICSVHDDTAVARAEAKAQIAFYAVVRTYAAAFEVLGFGSAIAEIRDAWTRRDRAAMIGAVPEELVDLLAVTGPPEEVRQRFTANFADVYDHAMLYSPSFGIPPDRFVENVQATIDTFAA</sequence>
<feature type="domain" description="Luciferase-like" evidence="1">
    <location>
        <begin position="5"/>
        <end position="296"/>
    </location>
</feature>
<protein>
    <submittedName>
        <fullName evidence="2">LLM class flavin-dependent oxidoreductase</fullName>
    </submittedName>
</protein>
<dbReference type="CDD" id="cd01097">
    <property type="entry name" value="Tetrahydromethanopterin_reductase"/>
    <property type="match status" value="1"/>
</dbReference>
<evidence type="ECO:0000313" key="2">
    <source>
        <dbReference type="EMBL" id="MBB2505241.1"/>
    </source>
</evidence>
<dbReference type="Proteomes" id="UP000550260">
    <property type="component" value="Unassembled WGS sequence"/>
</dbReference>
<dbReference type="PANTHER" id="PTHR43244:SF2">
    <property type="entry name" value="CONSERVED HYPOTHETICAL ALANINE AND PROLINE-RICH PROTEIN"/>
    <property type="match status" value="1"/>
</dbReference>
<evidence type="ECO:0000313" key="3">
    <source>
        <dbReference type="Proteomes" id="UP000550260"/>
    </source>
</evidence>
<comment type="caution">
    <text evidence="2">The sequence shown here is derived from an EMBL/GenBank/DDBJ whole genome shotgun (WGS) entry which is preliminary data.</text>
</comment>
<dbReference type="EMBL" id="JACJHR010000096">
    <property type="protein sequence ID" value="MBB2505241.1"/>
    <property type="molecule type" value="Genomic_DNA"/>
</dbReference>
<dbReference type="AlphaFoldDB" id="A0A8E1W6X0"/>
<dbReference type="InterPro" id="IPR011251">
    <property type="entry name" value="Luciferase-like_dom"/>
</dbReference>
<evidence type="ECO:0000259" key="1">
    <source>
        <dbReference type="Pfam" id="PF00296"/>
    </source>
</evidence>